<proteinExistence type="predicted"/>
<keyword evidence="1" id="KW-0812">Transmembrane</keyword>
<evidence type="ECO:0000256" key="1">
    <source>
        <dbReference type="SAM" id="Phobius"/>
    </source>
</evidence>
<keyword evidence="1" id="KW-1133">Transmembrane helix</keyword>
<evidence type="ECO:0000313" key="3">
    <source>
        <dbReference type="Proteomes" id="UP000325957"/>
    </source>
</evidence>
<name>A0A5J5L0L0_9MICC</name>
<feature type="transmembrane region" description="Helical" evidence="1">
    <location>
        <begin position="177"/>
        <end position="195"/>
    </location>
</feature>
<dbReference type="OrthoDB" id="5125396at2"/>
<accession>A0A5J5L0L0</accession>
<evidence type="ECO:0000313" key="2">
    <source>
        <dbReference type="EMBL" id="KAA9395373.1"/>
    </source>
</evidence>
<dbReference type="Proteomes" id="UP000325957">
    <property type="component" value="Unassembled WGS sequence"/>
</dbReference>
<dbReference type="AlphaFoldDB" id="A0A5J5L0L0"/>
<reference evidence="2 3" key="1">
    <citation type="submission" date="2019-05" db="EMBL/GenBank/DDBJ databases">
        <title>Kocuria coralli sp. nov., a novel actinobacterium isolated from coral reef seawater.</title>
        <authorList>
            <person name="Li J."/>
        </authorList>
    </citation>
    <scope>NUCLEOTIDE SEQUENCE [LARGE SCALE GENOMIC DNA]</scope>
    <source>
        <strain evidence="2 3">SCSIO 13007</strain>
    </source>
</reference>
<dbReference type="RefSeq" id="WP_158032798.1">
    <property type="nucleotide sequence ID" value="NZ_ML708611.1"/>
</dbReference>
<keyword evidence="1" id="KW-0472">Membrane</keyword>
<feature type="transmembrane region" description="Helical" evidence="1">
    <location>
        <begin position="12"/>
        <end position="31"/>
    </location>
</feature>
<protein>
    <submittedName>
        <fullName evidence="2">Uncharacterized protein</fullName>
    </submittedName>
</protein>
<keyword evidence="3" id="KW-1185">Reference proteome</keyword>
<dbReference type="EMBL" id="SZWF01000002">
    <property type="protein sequence ID" value="KAA9395373.1"/>
    <property type="molecule type" value="Genomic_DNA"/>
</dbReference>
<feature type="transmembrane region" description="Helical" evidence="1">
    <location>
        <begin position="142"/>
        <end position="165"/>
    </location>
</feature>
<feature type="transmembrane region" description="Helical" evidence="1">
    <location>
        <begin position="63"/>
        <end position="85"/>
    </location>
</feature>
<gene>
    <name evidence="2" type="ORF">FCK90_02945</name>
</gene>
<feature type="transmembrane region" description="Helical" evidence="1">
    <location>
        <begin position="37"/>
        <end position="56"/>
    </location>
</feature>
<sequence length="232" mass="23256">MTPRALRLTRGWAASFVATGAAVLAHVAAGGAWPPPMIFALCVALSAPVCMLLAGLRIPLAGLTLAVVVSQGLFHALLSLTGAYVTAADRTGHAGHLGGGPAGGGADLVLVPAGGAAAAHAGHSHVASAADAAVGAVSGGHALAMGASGMLIMHVMAAVLAIFVLRYGEAGLFKAMAALLVRAVRLAVAVAMPWVSVRPWHPGFLAPLPARVVGWARSSMRYRGPPRALRLT</sequence>
<organism evidence="2 3">
    <name type="scientific">Kocuria coralli</name>
    <dbReference type="NCBI Taxonomy" id="1461025"/>
    <lineage>
        <taxon>Bacteria</taxon>
        <taxon>Bacillati</taxon>
        <taxon>Actinomycetota</taxon>
        <taxon>Actinomycetes</taxon>
        <taxon>Micrococcales</taxon>
        <taxon>Micrococcaceae</taxon>
        <taxon>Kocuria</taxon>
    </lineage>
</organism>
<comment type="caution">
    <text evidence="2">The sequence shown here is derived from an EMBL/GenBank/DDBJ whole genome shotgun (WGS) entry which is preliminary data.</text>
</comment>